<reference evidence="1" key="1">
    <citation type="journal article" date="2014" name="Int. J. Syst. Evol. Microbiol.">
        <title>Complete genome sequence of Corynebacterium casei LMG S-19264T (=DSM 44701T), isolated from a smear-ripened cheese.</title>
        <authorList>
            <consortium name="US DOE Joint Genome Institute (JGI-PGF)"/>
            <person name="Walter F."/>
            <person name="Albersmeier A."/>
            <person name="Kalinowski J."/>
            <person name="Ruckert C."/>
        </authorList>
    </citation>
    <scope>NUCLEOTIDE SEQUENCE</scope>
    <source>
        <strain evidence="1">JCM 4369</strain>
    </source>
</reference>
<dbReference type="EMBL" id="BMTD01000002">
    <property type="protein sequence ID" value="GGU81213.1"/>
    <property type="molecule type" value="Genomic_DNA"/>
</dbReference>
<evidence type="ECO:0000313" key="1">
    <source>
        <dbReference type="EMBL" id="GGU81213.1"/>
    </source>
</evidence>
<gene>
    <name evidence="1" type="ORF">GCM10010260_11950</name>
</gene>
<accession>A0A918M8L1</accession>
<evidence type="ECO:0000313" key="2">
    <source>
        <dbReference type="Proteomes" id="UP000618795"/>
    </source>
</evidence>
<organism evidence="1 2">
    <name type="scientific">Streptomyces filipinensis</name>
    <dbReference type="NCBI Taxonomy" id="66887"/>
    <lineage>
        <taxon>Bacteria</taxon>
        <taxon>Bacillati</taxon>
        <taxon>Actinomycetota</taxon>
        <taxon>Actinomycetes</taxon>
        <taxon>Kitasatosporales</taxon>
        <taxon>Streptomycetaceae</taxon>
        <taxon>Streptomyces</taxon>
    </lineage>
</organism>
<sequence length="130" mass="14858">MVSYDVLDVLVVLRSETRDGRTTARRSRIIDMGRLLRYRRRKTAGDGWNYPEWGRPDCGMFGTSTKRGAPHRRGGDFATDAELISDQAKQNEVLFRRADTHGKASDSQKPASDWISGRKSEWYCTVDFDP</sequence>
<comment type="caution">
    <text evidence="1">The sequence shown here is derived from an EMBL/GenBank/DDBJ whole genome shotgun (WGS) entry which is preliminary data.</text>
</comment>
<dbReference type="Proteomes" id="UP000618795">
    <property type="component" value="Unassembled WGS sequence"/>
</dbReference>
<proteinExistence type="predicted"/>
<dbReference type="AlphaFoldDB" id="A0A918M8L1"/>
<keyword evidence="2" id="KW-1185">Reference proteome</keyword>
<name>A0A918M8L1_9ACTN</name>
<protein>
    <submittedName>
        <fullName evidence="1">Uncharacterized protein</fullName>
    </submittedName>
</protein>
<reference evidence="1" key="2">
    <citation type="submission" date="2020-09" db="EMBL/GenBank/DDBJ databases">
        <authorList>
            <person name="Sun Q."/>
            <person name="Ohkuma M."/>
        </authorList>
    </citation>
    <scope>NUCLEOTIDE SEQUENCE</scope>
    <source>
        <strain evidence="1">JCM 4369</strain>
    </source>
</reference>